<protein>
    <submittedName>
        <fullName evidence="4">Diguanylate cyclase (GGDEF domain)</fullName>
    </submittedName>
</protein>
<dbReference type="GO" id="GO:0005886">
    <property type="term" value="C:plasma membrane"/>
    <property type="evidence" value="ECO:0007669"/>
    <property type="project" value="TreeGrafter"/>
</dbReference>
<dbReference type="SUPFAM" id="SSF55073">
    <property type="entry name" value="Nucleotide cyclase"/>
    <property type="match status" value="1"/>
</dbReference>
<reference evidence="4" key="1">
    <citation type="submission" date="2018-06" db="EMBL/GenBank/DDBJ databases">
        <authorList>
            <person name="Zhirakovskaya E."/>
        </authorList>
    </citation>
    <scope>NUCLEOTIDE SEQUENCE</scope>
</reference>
<dbReference type="SMART" id="SM00267">
    <property type="entry name" value="GGDEF"/>
    <property type="match status" value="1"/>
</dbReference>
<dbReference type="CDD" id="cd06225">
    <property type="entry name" value="HAMP"/>
    <property type="match status" value="1"/>
</dbReference>
<dbReference type="InterPro" id="IPR000160">
    <property type="entry name" value="GGDEF_dom"/>
</dbReference>
<sequence length="603" mass="67256">MLGFLDEVLASLKVRILAGIFLIFFLAMGMVLYGVWTYQRNKLIEITSQHAVQVGLIIEAGLRSSMLLNDRKASMKTILKLLHGNNKNFLQISVLDKNGEIIMTSKPSLAGRVINKNDEPACLVCHDHGDGATKDKTIAIINNGGNSFIRTITAIKGEQACYRCHSAKQKVIGILLIDSSLKETTAMLNELAMRIVLTGIFAFLVGAFFLNFIVTRFFTRPLAALQAGFEKVGCGDFTYWVEVNCSGEILHMADAFNIMSRAIGRYVDEIRARRNEMASHYAIVQSLSQTIEKKKLKDIVLDLLCKILRADCADFALAIEKKKDTFEIVSLKKGDKRHYHSYCKMDSGDCRAGSITKDDLAGLLNERYTSPVYSDDGSRLLIPIQQKSMHFGLISIVKPAGETFTPSERKIIPVLVHHITISFANAELYDLAITDGLTALYTKRYFLSKINEFVENFHSTGRGFCVLILDLDHFKEVNDTYGHPVGDEVLIRVAELVRSDIRHGDIPCRYGGEEFIVLLKGDNLTAAVKIAERIRRSMEDFTFELSGIPPFKRTLSVGVACFPLHFSTADEIIAAADTALYQAKRDGRNQVNVYPRRSEAGEA</sequence>
<feature type="transmembrane region" description="Helical" evidence="1">
    <location>
        <begin position="16"/>
        <end position="36"/>
    </location>
</feature>
<dbReference type="FunFam" id="3.30.70.270:FF:000001">
    <property type="entry name" value="Diguanylate cyclase domain protein"/>
    <property type="match status" value="1"/>
</dbReference>
<keyword evidence="1" id="KW-1133">Transmembrane helix</keyword>
<dbReference type="InterPro" id="IPR043128">
    <property type="entry name" value="Rev_trsase/Diguanyl_cyclase"/>
</dbReference>
<proteinExistence type="predicted"/>
<dbReference type="SMART" id="SM00304">
    <property type="entry name" value="HAMP"/>
    <property type="match status" value="1"/>
</dbReference>
<dbReference type="InterPro" id="IPR050469">
    <property type="entry name" value="Diguanylate_Cyclase"/>
</dbReference>
<keyword evidence="1" id="KW-0472">Membrane</keyword>
<dbReference type="InterPro" id="IPR003660">
    <property type="entry name" value="HAMP_dom"/>
</dbReference>
<dbReference type="GO" id="GO:0043709">
    <property type="term" value="P:cell adhesion involved in single-species biofilm formation"/>
    <property type="evidence" value="ECO:0007669"/>
    <property type="project" value="TreeGrafter"/>
</dbReference>
<dbReference type="EMBL" id="UOEY01000128">
    <property type="protein sequence ID" value="VAW41583.1"/>
    <property type="molecule type" value="Genomic_DNA"/>
</dbReference>
<dbReference type="SUPFAM" id="SSF158472">
    <property type="entry name" value="HAMP domain-like"/>
    <property type="match status" value="1"/>
</dbReference>
<feature type="transmembrane region" description="Helical" evidence="1">
    <location>
        <begin position="191"/>
        <end position="214"/>
    </location>
</feature>
<dbReference type="CDD" id="cd01949">
    <property type="entry name" value="GGDEF"/>
    <property type="match status" value="1"/>
</dbReference>
<evidence type="ECO:0000259" key="3">
    <source>
        <dbReference type="PROSITE" id="PS50887"/>
    </source>
</evidence>
<feature type="domain" description="HAMP" evidence="2">
    <location>
        <begin position="216"/>
        <end position="268"/>
    </location>
</feature>
<evidence type="ECO:0000259" key="2">
    <source>
        <dbReference type="PROSITE" id="PS50885"/>
    </source>
</evidence>
<dbReference type="Pfam" id="PF00990">
    <property type="entry name" value="GGDEF"/>
    <property type="match status" value="1"/>
</dbReference>
<dbReference type="Gene3D" id="3.30.450.290">
    <property type="match status" value="1"/>
</dbReference>
<dbReference type="SUPFAM" id="SSF55781">
    <property type="entry name" value="GAF domain-like"/>
    <property type="match status" value="1"/>
</dbReference>
<dbReference type="NCBIfam" id="TIGR00254">
    <property type="entry name" value="GGDEF"/>
    <property type="match status" value="1"/>
</dbReference>
<dbReference type="Gene3D" id="3.30.70.270">
    <property type="match status" value="1"/>
</dbReference>
<dbReference type="PANTHER" id="PTHR45138">
    <property type="entry name" value="REGULATORY COMPONENTS OF SENSORY TRANSDUCTION SYSTEM"/>
    <property type="match status" value="1"/>
</dbReference>
<feature type="domain" description="GGDEF" evidence="3">
    <location>
        <begin position="462"/>
        <end position="596"/>
    </location>
</feature>
<evidence type="ECO:0000313" key="4">
    <source>
        <dbReference type="EMBL" id="VAW41583.1"/>
    </source>
</evidence>
<dbReference type="InterPro" id="IPR029787">
    <property type="entry name" value="Nucleotide_cyclase"/>
</dbReference>
<dbReference type="GO" id="GO:0052621">
    <property type="term" value="F:diguanylate cyclase activity"/>
    <property type="evidence" value="ECO:0007669"/>
    <property type="project" value="TreeGrafter"/>
</dbReference>
<organism evidence="4">
    <name type="scientific">hydrothermal vent metagenome</name>
    <dbReference type="NCBI Taxonomy" id="652676"/>
    <lineage>
        <taxon>unclassified sequences</taxon>
        <taxon>metagenomes</taxon>
        <taxon>ecological metagenomes</taxon>
    </lineage>
</organism>
<dbReference type="GO" id="GO:1902201">
    <property type="term" value="P:negative regulation of bacterial-type flagellum-dependent cell motility"/>
    <property type="evidence" value="ECO:0007669"/>
    <property type="project" value="TreeGrafter"/>
</dbReference>
<dbReference type="GO" id="GO:0007165">
    <property type="term" value="P:signal transduction"/>
    <property type="evidence" value="ECO:0007669"/>
    <property type="project" value="InterPro"/>
</dbReference>
<accession>A0A3B0VMT4</accession>
<dbReference type="AlphaFoldDB" id="A0A3B0VMT4"/>
<keyword evidence="1" id="KW-0812">Transmembrane</keyword>
<dbReference type="PANTHER" id="PTHR45138:SF9">
    <property type="entry name" value="DIGUANYLATE CYCLASE DGCM-RELATED"/>
    <property type="match status" value="1"/>
</dbReference>
<dbReference type="Gene3D" id="3.30.450.40">
    <property type="match status" value="1"/>
</dbReference>
<gene>
    <name evidence="4" type="ORF">MNBD_DELTA04-309</name>
</gene>
<dbReference type="PROSITE" id="PS50887">
    <property type="entry name" value="GGDEF"/>
    <property type="match status" value="1"/>
</dbReference>
<name>A0A3B0VMT4_9ZZZZ</name>
<dbReference type="InterPro" id="IPR029016">
    <property type="entry name" value="GAF-like_dom_sf"/>
</dbReference>
<evidence type="ECO:0000256" key="1">
    <source>
        <dbReference type="SAM" id="Phobius"/>
    </source>
</evidence>
<dbReference type="PROSITE" id="PS50885">
    <property type="entry name" value="HAMP"/>
    <property type="match status" value="1"/>
</dbReference>